<sequence length="124" mass="12433">MWADKIKAFTTWTLSIAAGSVLAVGAAVLASGHTTTSVATPSSTAPSTTTASHSAPTPPSTSGPATSDMRSTDGETGGTVPISTPTSPRPVETPTTVVHEPSDDGGSDEGEHESEHEHSGGYDD</sequence>
<feature type="compositionally biased region" description="Acidic residues" evidence="1">
    <location>
        <begin position="103"/>
        <end position="112"/>
    </location>
</feature>
<organism evidence="2">
    <name type="scientific">freshwater metagenome</name>
    <dbReference type="NCBI Taxonomy" id="449393"/>
    <lineage>
        <taxon>unclassified sequences</taxon>
        <taxon>metagenomes</taxon>
        <taxon>ecological metagenomes</taxon>
    </lineage>
</organism>
<evidence type="ECO:0000256" key="1">
    <source>
        <dbReference type="SAM" id="MobiDB-lite"/>
    </source>
</evidence>
<accession>A0A6J7DYB0</accession>
<feature type="compositionally biased region" description="Low complexity" evidence="1">
    <location>
        <begin position="33"/>
        <end position="55"/>
    </location>
</feature>
<protein>
    <submittedName>
        <fullName evidence="2">Unannotated protein</fullName>
    </submittedName>
</protein>
<feature type="compositionally biased region" description="Basic and acidic residues" evidence="1">
    <location>
        <begin position="113"/>
        <end position="124"/>
    </location>
</feature>
<evidence type="ECO:0000313" key="2">
    <source>
        <dbReference type="EMBL" id="CAB4875722.1"/>
    </source>
</evidence>
<feature type="region of interest" description="Disordered" evidence="1">
    <location>
        <begin position="33"/>
        <end position="124"/>
    </location>
</feature>
<dbReference type="AlphaFoldDB" id="A0A6J7DYB0"/>
<dbReference type="EMBL" id="CAFBLN010000051">
    <property type="protein sequence ID" value="CAB4875722.1"/>
    <property type="molecule type" value="Genomic_DNA"/>
</dbReference>
<reference evidence="2" key="1">
    <citation type="submission" date="2020-05" db="EMBL/GenBank/DDBJ databases">
        <authorList>
            <person name="Chiriac C."/>
            <person name="Salcher M."/>
            <person name="Ghai R."/>
            <person name="Kavagutti S V."/>
        </authorList>
    </citation>
    <scope>NUCLEOTIDE SEQUENCE</scope>
</reference>
<proteinExistence type="predicted"/>
<gene>
    <name evidence="2" type="ORF">UFOPK3381_01064</name>
</gene>
<name>A0A6J7DYB0_9ZZZZ</name>